<name>A0A6B0GIV8_9EURY</name>
<dbReference type="GO" id="GO:0005524">
    <property type="term" value="F:ATP binding"/>
    <property type="evidence" value="ECO:0007669"/>
    <property type="project" value="UniProtKB-KW"/>
</dbReference>
<dbReference type="Gene3D" id="3.40.50.300">
    <property type="entry name" value="P-loop containing nucleotide triphosphate hydrolases"/>
    <property type="match status" value="2"/>
</dbReference>
<keyword evidence="2" id="KW-0067">ATP-binding</keyword>
<dbReference type="SMART" id="SM00490">
    <property type="entry name" value="HELICc"/>
    <property type="match status" value="1"/>
</dbReference>
<dbReference type="CDD" id="cd18797">
    <property type="entry name" value="SF2_C_Hrq"/>
    <property type="match status" value="1"/>
</dbReference>
<dbReference type="PROSITE" id="PS51192">
    <property type="entry name" value="HELICASE_ATP_BIND_1"/>
    <property type="match status" value="1"/>
</dbReference>
<dbReference type="EMBL" id="WSZK01000010">
    <property type="protein sequence ID" value="MWG33797.1"/>
    <property type="molecule type" value="Genomic_DNA"/>
</dbReference>
<keyword evidence="6" id="KW-1185">Reference proteome</keyword>
<evidence type="ECO:0000259" key="3">
    <source>
        <dbReference type="PROSITE" id="PS51192"/>
    </source>
</evidence>
<evidence type="ECO:0000313" key="5">
    <source>
        <dbReference type="EMBL" id="MWG33797.1"/>
    </source>
</evidence>
<dbReference type="SMART" id="SM00487">
    <property type="entry name" value="DEXDc"/>
    <property type="match status" value="1"/>
</dbReference>
<dbReference type="InterPro" id="IPR001650">
    <property type="entry name" value="Helicase_C-like"/>
</dbReference>
<feature type="domain" description="Helicase ATP-binding" evidence="3">
    <location>
        <begin position="60"/>
        <end position="245"/>
    </location>
</feature>
<dbReference type="GO" id="GO:0006289">
    <property type="term" value="P:nucleotide-excision repair"/>
    <property type="evidence" value="ECO:0007669"/>
    <property type="project" value="TreeGrafter"/>
</dbReference>
<dbReference type="PANTHER" id="PTHR47957:SF3">
    <property type="entry name" value="ATP-DEPENDENT HELICASE HRQ1"/>
    <property type="match status" value="1"/>
</dbReference>
<dbReference type="GO" id="GO:0036297">
    <property type="term" value="P:interstrand cross-link repair"/>
    <property type="evidence" value="ECO:0007669"/>
    <property type="project" value="TreeGrafter"/>
</dbReference>
<protein>
    <submittedName>
        <fullName evidence="5">DEAD/DEAH box helicase</fullName>
    </submittedName>
</protein>
<dbReference type="Pfam" id="PF00270">
    <property type="entry name" value="DEAD"/>
    <property type="match status" value="1"/>
</dbReference>
<dbReference type="GO" id="GO:0043138">
    <property type="term" value="F:3'-5' DNA helicase activity"/>
    <property type="evidence" value="ECO:0007669"/>
    <property type="project" value="TreeGrafter"/>
</dbReference>
<dbReference type="InterPro" id="IPR011545">
    <property type="entry name" value="DEAD/DEAH_box_helicase_dom"/>
</dbReference>
<evidence type="ECO:0000256" key="2">
    <source>
        <dbReference type="ARBA" id="ARBA00022840"/>
    </source>
</evidence>
<dbReference type="SUPFAM" id="SSF52540">
    <property type="entry name" value="P-loop containing nucleoside triphosphate hydrolases"/>
    <property type="match status" value="1"/>
</dbReference>
<keyword evidence="5" id="KW-0378">Hydrolase</keyword>
<gene>
    <name evidence="5" type="ORF">GQS65_04685</name>
</gene>
<evidence type="ECO:0000259" key="4">
    <source>
        <dbReference type="PROSITE" id="PS51194"/>
    </source>
</evidence>
<dbReference type="Pfam" id="PF09369">
    <property type="entry name" value="MZB"/>
    <property type="match status" value="1"/>
</dbReference>
<feature type="domain" description="Helicase C-terminal" evidence="4">
    <location>
        <begin position="311"/>
        <end position="472"/>
    </location>
</feature>
<dbReference type="RefSeq" id="WP_368279833.1">
    <property type="nucleotide sequence ID" value="NZ_WSZK01000010.1"/>
</dbReference>
<dbReference type="PROSITE" id="PS51194">
    <property type="entry name" value="HELICASE_CTER"/>
    <property type="match status" value="1"/>
</dbReference>
<dbReference type="InterPro" id="IPR018973">
    <property type="entry name" value="MZB"/>
</dbReference>
<dbReference type="CDD" id="cd17923">
    <property type="entry name" value="DEXHc_Hrq1-like"/>
    <property type="match status" value="1"/>
</dbReference>
<keyword evidence="1" id="KW-0547">Nucleotide-binding</keyword>
<accession>A0A6B0GIV8</accession>
<evidence type="ECO:0000313" key="6">
    <source>
        <dbReference type="Proteomes" id="UP000451471"/>
    </source>
</evidence>
<dbReference type="AlphaFoldDB" id="A0A6B0GIV8"/>
<dbReference type="GO" id="GO:0003676">
    <property type="term" value="F:nucleic acid binding"/>
    <property type="evidence" value="ECO:0007669"/>
    <property type="project" value="InterPro"/>
</dbReference>
<proteinExistence type="predicted"/>
<dbReference type="PANTHER" id="PTHR47957">
    <property type="entry name" value="ATP-DEPENDENT HELICASE HRQ1"/>
    <property type="match status" value="1"/>
</dbReference>
<dbReference type="Pfam" id="PF00271">
    <property type="entry name" value="Helicase_C"/>
    <property type="match status" value="1"/>
</dbReference>
<dbReference type="InterPro" id="IPR055227">
    <property type="entry name" value="HRQ1_WHD"/>
</dbReference>
<reference evidence="5 6" key="1">
    <citation type="submission" date="2019-12" db="EMBL/GenBank/DDBJ databases">
        <title>Halocatena pleomorpha gen. nov. sp. nov., an extremely halophilic archaeon of family Halobacteriaceae isolated from saltpan soil.</title>
        <authorList>
            <person name="Pal Y."/>
            <person name="Verma A."/>
            <person name="Krishnamurthi S."/>
            <person name="Kumar P."/>
        </authorList>
    </citation>
    <scope>NUCLEOTIDE SEQUENCE [LARGE SCALE GENOMIC DNA]</scope>
    <source>
        <strain evidence="5 6">JCM 16495</strain>
    </source>
</reference>
<dbReference type="Pfam" id="PF22982">
    <property type="entry name" value="WHD_HRQ1"/>
    <property type="match status" value="1"/>
</dbReference>
<comment type="caution">
    <text evidence="5">The sequence shown here is derived from an EMBL/GenBank/DDBJ whole genome shotgun (WGS) entry which is preliminary data.</text>
</comment>
<sequence>MEQITEWLKDRPYYDGQLAYQRRTPGSAAATAAIDLDHRVAGALSRRDIDEPFRHQTAAIEAVRAGDHVILATPTASGKSLAYTVPAFERALESNGTTLYVAPMKALINDQAATLRDIAADLGFGESVDVATYTGDTSTKERENIRARQPDIVLTTPDMLHQSFLPYGTSPHHWRWLFQQLETVVVDEVHEFRGIFGSHIALVFRRLSRLAEFCGSTPQYICCSATIGNPIEHAAAVTGQSASDFTLIDEDASATGPRQWLFWNPPLREDAEVEDESQSVPDATADFQPPVEVPHHNEIIGGERRSHHPETVRLFCDLVQQGYQTLVFTRARQGAEQYANWCDEQLRSRGAGDLAEQVTAYHSALDDDRRTTIESDLREGMIRGIWSTNALELGIDVGSLDVVLLDGHPGTSMSTFQRAGRAGRGQNPSLVILVASPNPLDQYCMANPDQLFEGEPEQAAVNPSNQQILDDHVCCAAHELFLDTDDDEYFGDRYPSAVTSLTDEGRLERFSTKRGLRWRYGEEQSPQHQMDIRSIDDRQIDLYDPLRETTLTTLSFGDALRDAHPGAIYHHQKRTYRVTEVDYDADRADLESVRTMGYTRPLTEKRIAIDEELTTKALATNNDVSVGFAELTVSEETTGYMLYDHLTDEEGIEQMFDEPLPERSIHTRGLYFTIPPAIEQDLRLASDREDGLIASIHALEHALISLFPLEILCARRDVGGLSTNYHEETGLSTVFVHDGHPGGVGLAREAFDSLDAMLMRTLEMLQGCPCDDGCPSCVHSPQCGNANRTLDKRLAIRLLDHLLGNAVVQ</sequence>
<evidence type="ECO:0000256" key="1">
    <source>
        <dbReference type="ARBA" id="ARBA00022741"/>
    </source>
</evidence>
<dbReference type="Proteomes" id="UP000451471">
    <property type="component" value="Unassembled WGS sequence"/>
</dbReference>
<keyword evidence="5" id="KW-0347">Helicase</keyword>
<dbReference type="InterPro" id="IPR014001">
    <property type="entry name" value="Helicase_ATP-bd"/>
</dbReference>
<dbReference type="InterPro" id="IPR027417">
    <property type="entry name" value="P-loop_NTPase"/>
</dbReference>
<organism evidence="5 6">
    <name type="scientific">Halomarina oriensis</name>
    <dbReference type="NCBI Taxonomy" id="671145"/>
    <lineage>
        <taxon>Archaea</taxon>
        <taxon>Methanobacteriati</taxon>
        <taxon>Methanobacteriota</taxon>
        <taxon>Stenosarchaea group</taxon>
        <taxon>Halobacteria</taxon>
        <taxon>Halobacteriales</taxon>
        <taxon>Natronomonadaceae</taxon>
        <taxon>Halomarina</taxon>
    </lineage>
</organism>